<accession>A0A0P9EF24</accession>
<name>A0A0P9EF24_9CHLR</name>
<organism evidence="1 2">
    <name type="scientific">Kouleothrix aurantiaca</name>
    <dbReference type="NCBI Taxonomy" id="186479"/>
    <lineage>
        <taxon>Bacteria</taxon>
        <taxon>Bacillati</taxon>
        <taxon>Chloroflexota</taxon>
        <taxon>Chloroflexia</taxon>
        <taxon>Chloroflexales</taxon>
        <taxon>Roseiflexineae</taxon>
        <taxon>Roseiflexaceae</taxon>
        <taxon>Kouleothrix</taxon>
    </lineage>
</organism>
<evidence type="ECO:0000313" key="1">
    <source>
        <dbReference type="EMBL" id="KPV40937.1"/>
    </source>
</evidence>
<keyword evidence="2" id="KW-1185">Reference proteome</keyword>
<gene>
    <name evidence="1" type="ORF">SE17_44590</name>
</gene>
<proteinExistence type="predicted"/>
<sequence length="117" mass="12655">MKNSEHSSLFSVGPAAEGEPLLAAVERALADRASPLDALPTLTNVALGDPYLAQQLADLHAQYPMRPPPSRGLIARLRTRLAWWLLGPELAQLNATHATLVRLADSLVVQLDEERSA</sequence>
<feature type="non-terminal residue" evidence="1">
    <location>
        <position position="117"/>
    </location>
</feature>
<comment type="caution">
    <text evidence="1">The sequence shown here is derived from an EMBL/GenBank/DDBJ whole genome shotgun (WGS) entry which is preliminary data.</text>
</comment>
<dbReference type="Proteomes" id="UP000050509">
    <property type="component" value="Unassembled WGS sequence"/>
</dbReference>
<dbReference type="AlphaFoldDB" id="A0A0P9EF24"/>
<protein>
    <submittedName>
        <fullName evidence="1">Uncharacterized protein</fullName>
    </submittedName>
</protein>
<evidence type="ECO:0000313" key="2">
    <source>
        <dbReference type="Proteomes" id="UP000050509"/>
    </source>
</evidence>
<dbReference type="EMBL" id="LJCR01003826">
    <property type="protein sequence ID" value="KPV40937.1"/>
    <property type="molecule type" value="Genomic_DNA"/>
</dbReference>
<reference evidence="1 2" key="1">
    <citation type="submission" date="2015-09" db="EMBL/GenBank/DDBJ databases">
        <title>Draft genome sequence of Kouleothrix aurantiaca JCM 19913.</title>
        <authorList>
            <person name="Hemp J."/>
        </authorList>
    </citation>
    <scope>NUCLEOTIDE SEQUENCE [LARGE SCALE GENOMIC DNA]</scope>
    <source>
        <strain evidence="1 2">COM-B</strain>
    </source>
</reference>